<keyword evidence="2" id="KW-0732">Signal</keyword>
<dbReference type="RefSeq" id="WP_328775864.1">
    <property type="nucleotide sequence ID" value="NZ_CP108057.1"/>
</dbReference>
<name>A0ABZ1RJD7_9ACTN</name>
<evidence type="ECO:0000313" key="4">
    <source>
        <dbReference type="Proteomes" id="UP001432075"/>
    </source>
</evidence>
<sequence>MSTVSRRTLVRAAAVTACAGSLLALPAAAALAEGLPAAAASGAPAVTASQRVLLKSLSLADGVSTARVYRVAKNAYQADILRDGATVATLTSRDGVPARGDAGELHAALRPDGRLSSWVGETRPAADGSHRIDGGGHKTGVRDGQVVAASERAAEQAAPVGAGAASGAGADGKGGAIAAGRAGAAEALRPDAPAGGPGDGLLLLAACGGIAAVGAAGLGFAMLRRGRTSG</sequence>
<accession>A0ABZ1RJD7</accession>
<dbReference type="PROSITE" id="PS51318">
    <property type="entry name" value="TAT"/>
    <property type="match status" value="1"/>
</dbReference>
<dbReference type="Proteomes" id="UP001432075">
    <property type="component" value="Chromosome"/>
</dbReference>
<organism evidence="3 4">
    <name type="scientific">Streptomyces goshikiensis</name>
    <dbReference type="NCBI Taxonomy" id="1942"/>
    <lineage>
        <taxon>Bacteria</taxon>
        <taxon>Bacillati</taxon>
        <taxon>Actinomycetota</taxon>
        <taxon>Actinomycetes</taxon>
        <taxon>Kitasatosporales</taxon>
        <taxon>Streptomycetaceae</taxon>
        <taxon>Streptomyces</taxon>
    </lineage>
</organism>
<dbReference type="InterPro" id="IPR006311">
    <property type="entry name" value="TAT_signal"/>
</dbReference>
<feature type="transmembrane region" description="Helical" evidence="1">
    <location>
        <begin position="201"/>
        <end position="223"/>
    </location>
</feature>
<dbReference type="EMBL" id="CP108057">
    <property type="protein sequence ID" value="WUO46569.1"/>
    <property type="molecule type" value="Genomic_DNA"/>
</dbReference>
<evidence type="ECO:0000256" key="1">
    <source>
        <dbReference type="SAM" id="Phobius"/>
    </source>
</evidence>
<feature type="signal peptide" evidence="2">
    <location>
        <begin position="1"/>
        <end position="32"/>
    </location>
</feature>
<gene>
    <name evidence="3" type="ORF">OHU17_12340</name>
</gene>
<reference evidence="3" key="1">
    <citation type="submission" date="2022-10" db="EMBL/GenBank/DDBJ databases">
        <title>The complete genomes of actinobacterial strains from the NBC collection.</title>
        <authorList>
            <person name="Joergensen T.S."/>
            <person name="Alvarez Arevalo M."/>
            <person name="Sterndorff E.B."/>
            <person name="Faurdal D."/>
            <person name="Vuksanovic O."/>
            <person name="Mourched A.-S."/>
            <person name="Charusanti P."/>
            <person name="Shaw S."/>
            <person name="Blin K."/>
            <person name="Weber T."/>
        </authorList>
    </citation>
    <scope>NUCLEOTIDE SEQUENCE</scope>
    <source>
        <strain evidence="3">NBC_00283</strain>
    </source>
</reference>
<evidence type="ECO:0000256" key="2">
    <source>
        <dbReference type="SAM" id="SignalP"/>
    </source>
</evidence>
<keyword evidence="1" id="KW-0812">Transmembrane</keyword>
<protein>
    <submittedName>
        <fullName evidence="3">Uncharacterized protein</fullName>
    </submittedName>
</protein>
<keyword evidence="4" id="KW-1185">Reference proteome</keyword>
<keyword evidence="1" id="KW-1133">Transmembrane helix</keyword>
<feature type="chain" id="PRO_5045663494" evidence="2">
    <location>
        <begin position="33"/>
        <end position="230"/>
    </location>
</feature>
<evidence type="ECO:0000313" key="3">
    <source>
        <dbReference type="EMBL" id="WUO46569.1"/>
    </source>
</evidence>
<keyword evidence="1" id="KW-0472">Membrane</keyword>
<proteinExistence type="predicted"/>